<feature type="region of interest" description="Disordered" evidence="1">
    <location>
        <begin position="100"/>
        <end position="172"/>
    </location>
</feature>
<reference evidence="3" key="1">
    <citation type="submission" date="2022-08" db="EMBL/GenBank/DDBJ databases">
        <authorList>
            <consortium name="DOE Joint Genome Institute"/>
            <person name="Min B."/>
            <person name="Riley R."/>
            <person name="Sierra-Patev S."/>
            <person name="Naranjo-Ortiz M."/>
            <person name="Looney B."/>
            <person name="Konkel Z."/>
            <person name="Slot J.C."/>
            <person name="Sakamoto Y."/>
            <person name="Steenwyk J.L."/>
            <person name="Rokas A."/>
            <person name="Carro J."/>
            <person name="Camarero S."/>
            <person name="Ferreira P."/>
            <person name="Molpeceres G."/>
            <person name="Ruiz-Duenas F.J."/>
            <person name="Serrano A."/>
            <person name="Henrissat B."/>
            <person name="Drula E."/>
            <person name="Hughes K.W."/>
            <person name="Mata J.L."/>
            <person name="Ishikawa N.K."/>
            <person name="Vargas-Isla R."/>
            <person name="Ushijima S."/>
            <person name="Smith C.A."/>
            <person name="Ahrendt S."/>
            <person name="Andreopoulos W."/>
            <person name="He G."/>
            <person name="Labutti K."/>
            <person name="Lipzen A."/>
            <person name="Ng V."/>
            <person name="Sandor L."/>
            <person name="Barry K."/>
            <person name="Martinez A.T."/>
            <person name="Xiao Y."/>
            <person name="Gibbons J.G."/>
            <person name="Terashima K."/>
            <person name="Hibbett D.S."/>
            <person name="Grigoriev I.V."/>
        </authorList>
    </citation>
    <scope>NUCLEOTIDE SEQUENCE</scope>
    <source>
        <strain evidence="3">TFB10827</strain>
    </source>
</reference>
<name>A0ABQ8Q3J3_9AGAR</name>
<evidence type="ECO:0000256" key="2">
    <source>
        <dbReference type="SAM" id="SignalP"/>
    </source>
</evidence>
<dbReference type="EMBL" id="MU790780">
    <property type="protein sequence ID" value="KAJ3993246.1"/>
    <property type="molecule type" value="Genomic_DNA"/>
</dbReference>
<feature type="compositionally biased region" description="Low complexity" evidence="1">
    <location>
        <begin position="152"/>
        <end position="162"/>
    </location>
</feature>
<organism evidence="3 4">
    <name type="scientific">Lentinula boryana</name>
    <dbReference type="NCBI Taxonomy" id="40481"/>
    <lineage>
        <taxon>Eukaryota</taxon>
        <taxon>Fungi</taxon>
        <taxon>Dikarya</taxon>
        <taxon>Basidiomycota</taxon>
        <taxon>Agaricomycotina</taxon>
        <taxon>Agaricomycetes</taxon>
        <taxon>Agaricomycetidae</taxon>
        <taxon>Agaricales</taxon>
        <taxon>Marasmiineae</taxon>
        <taxon>Omphalotaceae</taxon>
        <taxon>Lentinula</taxon>
    </lineage>
</organism>
<proteinExistence type="predicted"/>
<feature type="region of interest" description="Disordered" evidence="1">
    <location>
        <begin position="38"/>
        <end position="65"/>
    </location>
</feature>
<sequence>MRFSSPGYLHVQLVLGSAILLLHPLVAWAAPLNADQTPPTGTSPGYSSDSSSNPESSSSLSTPSYPYSPGLVPGMIPTSNADIVDVARVWSMPRGFANLLFPADRGSKTPKKSNDSEKSKSQGGKSTKAGKEKPKAQEASKSTKARKEKPGTKSAKAPAKKTTTTEKKPKPAISEYAHEDREHTPDILSGVEPLTGLFFNKPPSITFSNFGPPVSDEIANTAENLVRDMVEPLLHLYGYDPDTELEFSDKFAGTWEQTGTIDFLLMCYANDAKYTYRGQSGSESELKGPNWSWKDGKISVRVKKS</sequence>
<gene>
    <name evidence="3" type="ORF">F5050DRAFT_749633</name>
</gene>
<keyword evidence="4" id="KW-1185">Reference proteome</keyword>
<feature type="compositionally biased region" description="Basic and acidic residues" evidence="1">
    <location>
        <begin position="129"/>
        <end position="138"/>
    </location>
</feature>
<accession>A0ABQ8Q3J3</accession>
<feature type="chain" id="PRO_5045599287" evidence="2">
    <location>
        <begin position="30"/>
        <end position="305"/>
    </location>
</feature>
<dbReference type="Proteomes" id="UP001163828">
    <property type="component" value="Unassembled WGS sequence"/>
</dbReference>
<protein>
    <submittedName>
        <fullName evidence="3">Uncharacterized protein</fullName>
    </submittedName>
</protein>
<comment type="caution">
    <text evidence="3">The sequence shown here is derived from an EMBL/GenBank/DDBJ whole genome shotgun (WGS) entry which is preliminary data.</text>
</comment>
<keyword evidence="2" id="KW-0732">Signal</keyword>
<evidence type="ECO:0000313" key="3">
    <source>
        <dbReference type="EMBL" id="KAJ3993246.1"/>
    </source>
</evidence>
<evidence type="ECO:0000256" key="1">
    <source>
        <dbReference type="SAM" id="MobiDB-lite"/>
    </source>
</evidence>
<evidence type="ECO:0000313" key="4">
    <source>
        <dbReference type="Proteomes" id="UP001163828"/>
    </source>
</evidence>
<feature type="signal peptide" evidence="2">
    <location>
        <begin position="1"/>
        <end position="29"/>
    </location>
</feature>